<dbReference type="EMBL" id="UYSL01000421">
    <property type="protein sequence ID" value="VDL63753.1"/>
    <property type="molecule type" value="Genomic_DNA"/>
</dbReference>
<evidence type="ECO:0000256" key="1">
    <source>
        <dbReference type="SAM" id="MobiDB-lite"/>
    </source>
</evidence>
<dbReference type="WBParaSite" id="NBR_0000077001-mRNA-1">
    <property type="protein sequence ID" value="NBR_0000077001-mRNA-1"/>
    <property type="gene ID" value="NBR_0000077001"/>
</dbReference>
<evidence type="ECO:0000313" key="4">
    <source>
        <dbReference type="WBParaSite" id="NBR_0000077001-mRNA-1"/>
    </source>
</evidence>
<dbReference type="InterPro" id="IPR016024">
    <property type="entry name" value="ARM-type_fold"/>
</dbReference>
<name>A0A0N4XE18_NIPBR</name>
<dbReference type="PANTHER" id="PTHR12984">
    <property type="entry name" value="SCY1-RELATED S/T PROTEIN KINASE-LIKE"/>
    <property type="match status" value="1"/>
</dbReference>
<accession>A0A0N4XE18</accession>
<feature type="region of interest" description="Disordered" evidence="1">
    <location>
        <begin position="225"/>
        <end position="244"/>
    </location>
</feature>
<reference evidence="4" key="1">
    <citation type="submission" date="2017-02" db="UniProtKB">
        <authorList>
            <consortium name="WormBaseParasite"/>
        </authorList>
    </citation>
    <scope>IDENTIFICATION</scope>
</reference>
<evidence type="ECO:0000313" key="2">
    <source>
        <dbReference type="EMBL" id="VDL63753.1"/>
    </source>
</evidence>
<sequence length="333" mass="37121">MLLRFQAEDECVARHIILRSFVLENMSSLFRRLSDDKVEDKCMDLIVHSLKSEDSSVQSSAVRGIPHVADFLPSAFITRKLLPAIMCLPPYLHDNVPRQLDLLAGLASLSDRCDAGSLQQLLSCVSLCSAHHPVIIHAKSRLVQRIVTRDPVRMKDASQVCVHLLNPLVIGLSCKELSSAHFDDVMSSVRILLDLIEQLRYESDDRLQQQQLGLGKMSFLSADGRLEDRGRRESRDSRGSLESDMSIRIGAQGASYPAFRTLRKESYHHKDGQLGVPVMSRGIESLTALAQRTLEDPTTCNLSDDLAVENEIERNTRRRAFSSNATFAAAALL</sequence>
<reference evidence="2 3" key="2">
    <citation type="submission" date="2018-11" db="EMBL/GenBank/DDBJ databases">
        <authorList>
            <consortium name="Pathogen Informatics"/>
        </authorList>
    </citation>
    <scope>NUCLEOTIDE SEQUENCE [LARGE SCALE GENOMIC DNA]</scope>
</reference>
<dbReference type="PANTHER" id="PTHR12984:SF16">
    <property type="entry name" value="BLACK MATCH, ISOFORM H"/>
    <property type="match status" value="1"/>
</dbReference>
<feature type="compositionally biased region" description="Basic and acidic residues" evidence="1">
    <location>
        <begin position="225"/>
        <end position="241"/>
    </location>
</feature>
<dbReference type="SUPFAM" id="SSF48371">
    <property type="entry name" value="ARM repeat"/>
    <property type="match status" value="1"/>
</dbReference>
<dbReference type="AlphaFoldDB" id="A0A0N4XE18"/>
<dbReference type="InterPro" id="IPR051177">
    <property type="entry name" value="CIK-Related_Protein"/>
</dbReference>
<dbReference type="STRING" id="27835.A0A0N4XE18"/>
<dbReference type="Gene3D" id="1.25.10.10">
    <property type="entry name" value="Leucine-rich Repeat Variant"/>
    <property type="match status" value="1"/>
</dbReference>
<dbReference type="Proteomes" id="UP000271162">
    <property type="component" value="Unassembled WGS sequence"/>
</dbReference>
<organism evidence="4">
    <name type="scientific">Nippostrongylus brasiliensis</name>
    <name type="common">Rat hookworm</name>
    <dbReference type="NCBI Taxonomy" id="27835"/>
    <lineage>
        <taxon>Eukaryota</taxon>
        <taxon>Metazoa</taxon>
        <taxon>Ecdysozoa</taxon>
        <taxon>Nematoda</taxon>
        <taxon>Chromadorea</taxon>
        <taxon>Rhabditida</taxon>
        <taxon>Rhabditina</taxon>
        <taxon>Rhabditomorpha</taxon>
        <taxon>Strongyloidea</taxon>
        <taxon>Heligmosomidae</taxon>
        <taxon>Nippostrongylus</taxon>
    </lineage>
</organism>
<evidence type="ECO:0000313" key="3">
    <source>
        <dbReference type="Proteomes" id="UP000271162"/>
    </source>
</evidence>
<proteinExistence type="predicted"/>
<dbReference type="InterPro" id="IPR011989">
    <property type="entry name" value="ARM-like"/>
</dbReference>
<protein>
    <submittedName>
        <fullName evidence="4">SCY1-like protein 2 (inferred by orthology to a human protein)</fullName>
    </submittedName>
</protein>
<keyword evidence="3" id="KW-1185">Reference proteome</keyword>
<gene>
    <name evidence="2" type="ORF">NBR_LOCUS770</name>
</gene>